<dbReference type="SUPFAM" id="SSF46894">
    <property type="entry name" value="C-terminal effector domain of the bipartite response regulators"/>
    <property type="match status" value="1"/>
</dbReference>
<feature type="DNA-binding region" description="OmpR/PhoB-type" evidence="2">
    <location>
        <begin position="4"/>
        <end position="101"/>
    </location>
</feature>
<dbReference type="SMART" id="SM00862">
    <property type="entry name" value="Trans_reg_C"/>
    <property type="match status" value="1"/>
</dbReference>
<evidence type="ECO:0000313" key="5">
    <source>
        <dbReference type="EMBL" id="MEJ8567762.1"/>
    </source>
</evidence>
<dbReference type="InterPro" id="IPR016032">
    <property type="entry name" value="Sig_transdc_resp-reg_C-effctor"/>
</dbReference>
<dbReference type="EMBL" id="JAZHOG010000005">
    <property type="protein sequence ID" value="MEJ8567762.1"/>
    <property type="molecule type" value="Genomic_DNA"/>
</dbReference>
<keyword evidence="1 2" id="KW-0238">DNA-binding</keyword>
<feature type="domain" description="OmpR/PhoB-type" evidence="4">
    <location>
        <begin position="4"/>
        <end position="101"/>
    </location>
</feature>
<name>A0AAW9R6N6_9GAMM</name>
<protein>
    <submittedName>
        <fullName evidence="5">Winged helix-turn-helix domain-containing protein</fullName>
    </submittedName>
</protein>
<evidence type="ECO:0000256" key="1">
    <source>
        <dbReference type="ARBA" id="ARBA00023125"/>
    </source>
</evidence>
<dbReference type="Gene3D" id="1.10.10.10">
    <property type="entry name" value="Winged helix-like DNA-binding domain superfamily/Winged helix DNA-binding domain"/>
    <property type="match status" value="1"/>
</dbReference>
<dbReference type="InterPro" id="IPR036388">
    <property type="entry name" value="WH-like_DNA-bd_sf"/>
</dbReference>
<keyword evidence="3" id="KW-1133">Transmembrane helix</keyword>
<comment type="caution">
    <text evidence="5">The sequence shown here is derived from an EMBL/GenBank/DDBJ whole genome shotgun (WGS) entry which is preliminary data.</text>
</comment>
<sequence>MDTGRHYRFGQWHFNANTGDLADAQSTTRLEPQVGKLLEYFLGHQEQVISRDELIAHVWDNRVVSDDAINRCISILRQLLSPDDKSAYIETVIRRGYIAHFPPAPEARRGSMRFSGRRKYLALALLGTLAVVGILLLIGQSKQTPPKRFGASREGPPVVAVLPFSTSHEESDGAFFAEGVHDDLLTQLAQLQALRVISRTSVLGYRYSEKNLREIGRELGADAILEGRVQTVDDQIRINVQLIDASSDEHLWAQTFDRELSPKSLFAMQSEISRAIAGAMQTTLTERETSQLSALPTDNMAAYRAYHGAMKIRDSDSVHSPEYLDNLERAVALDPDFVRAWAELAGLLSFEYFSHPDPALIERVETILEQIQSLAPESAEFLVAQAYYTYYILRDYDPAYQLISQAHALRPGDVRVLELKSWIERRLGDYEGKIKSVRLARAMDPLNPLWQRTLVWSLVTYHRYDEADREIDNAAVHDYSLGIVKRTLQVRQHRNFDRWATDMAALQEEFEENANPLYLWDALVAARQFAAAEALVRSMPADQERITGTTLGDLDDKDLHRILTDWLLQKTDSLREVPPRLQNNAQRDLAFVGTGRATDSILVSALRAAVAGDTRETEQKLRRWRREIANDLAHLSAQRHFSCRVLGMAAAAAAAAECIRDALEEPSGVMPFIEPHLPWYDPVREQPEFMQLLANLESP</sequence>
<dbReference type="AlphaFoldDB" id="A0AAW9R6N6"/>
<proteinExistence type="predicted"/>
<dbReference type="GO" id="GO:0003677">
    <property type="term" value="F:DNA binding"/>
    <property type="evidence" value="ECO:0007669"/>
    <property type="project" value="UniProtKB-UniRule"/>
</dbReference>
<dbReference type="Gene3D" id="1.25.40.10">
    <property type="entry name" value="Tetratricopeptide repeat domain"/>
    <property type="match status" value="1"/>
</dbReference>
<dbReference type="InterPro" id="IPR011990">
    <property type="entry name" value="TPR-like_helical_dom_sf"/>
</dbReference>
<dbReference type="PROSITE" id="PS51755">
    <property type="entry name" value="OMPR_PHOB"/>
    <property type="match status" value="1"/>
</dbReference>
<evidence type="ECO:0000259" key="4">
    <source>
        <dbReference type="PROSITE" id="PS51755"/>
    </source>
</evidence>
<dbReference type="InterPro" id="IPR001867">
    <property type="entry name" value="OmpR/PhoB-type_DNA-bd"/>
</dbReference>
<dbReference type="Proteomes" id="UP001359886">
    <property type="component" value="Unassembled WGS sequence"/>
</dbReference>
<dbReference type="CDD" id="cd00383">
    <property type="entry name" value="trans_reg_C"/>
    <property type="match status" value="1"/>
</dbReference>
<dbReference type="Pfam" id="PF00486">
    <property type="entry name" value="Trans_reg_C"/>
    <property type="match status" value="1"/>
</dbReference>
<dbReference type="SUPFAM" id="SSF48452">
    <property type="entry name" value="TPR-like"/>
    <property type="match status" value="1"/>
</dbReference>
<keyword evidence="6" id="KW-1185">Reference proteome</keyword>
<evidence type="ECO:0000256" key="3">
    <source>
        <dbReference type="SAM" id="Phobius"/>
    </source>
</evidence>
<feature type="transmembrane region" description="Helical" evidence="3">
    <location>
        <begin position="120"/>
        <end position="139"/>
    </location>
</feature>
<dbReference type="GO" id="GO:0000160">
    <property type="term" value="P:phosphorelay signal transduction system"/>
    <property type="evidence" value="ECO:0007669"/>
    <property type="project" value="InterPro"/>
</dbReference>
<accession>A0AAW9R6N6</accession>
<evidence type="ECO:0000256" key="2">
    <source>
        <dbReference type="PROSITE-ProRule" id="PRU01091"/>
    </source>
</evidence>
<organism evidence="5 6">
    <name type="scientific">Elongatibacter sediminis</name>
    <dbReference type="NCBI Taxonomy" id="3119006"/>
    <lineage>
        <taxon>Bacteria</taxon>
        <taxon>Pseudomonadati</taxon>
        <taxon>Pseudomonadota</taxon>
        <taxon>Gammaproteobacteria</taxon>
        <taxon>Chromatiales</taxon>
        <taxon>Wenzhouxiangellaceae</taxon>
        <taxon>Elongatibacter</taxon>
    </lineage>
</organism>
<reference evidence="5 6" key="1">
    <citation type="submission" date="2024-02" db="EMBL/GenBank/DDBJ databases">
        <title>A novel Wenzhouxiangellaceae bacterium, isolated from coastal sediments.</title>
        <authorList>
            <person name="Du Z.-J."/>
            <person name="Ye Y.-Q."/>
            <person name="Zhang X.-Y."/>
        </authorList>
    </citation>
    <scope>NUCLEOTIDE SEQUENCE [LARGE SCALE GENOMIC DNA]</scope>
    <source>
        <strain evidence="5 6">CH-27</strain>
    </source>
</reference>
<gene>
    <name evidence="5" type="ORF">V3330_09010</name>
</gene>
<dbReference type="Gene3D" id="3.40.50.10610">
    <property type="entry name" value="ABC-type transport auxiliary lipoprotein component"/>
    <property type="match status" value="1"/>
</dbReference>
<keyword evidence="3" id="KW-0472">Membrane</keyword>
<dbReference type="GO" id="GO:0006355">
    <property type="term" value="P:regulation of DNA-templated transcription"/>
    <property type="evidence" value="ECO:0007669"/>
    <property type="project" value="InterPro"/>
</dbReference>
<dbReference type="RefSeq" id="WP_354695086.1">
    <property type="nucleotide sequence ID" value="NZ_JAZHOG010000005.1"/>
</dbReference>
<evidence type="ECO:0000313" key="6">
    <source>
        <dbReference type="Proteomes" id="UP001359886"/>
    </source>
</evidence>
<keyword evidence="3" id="KW-0812">Transmembrane</keyword>